<dbReference type="Pfam" id="PF12794">
    <property type="entry name" value="MscS_TM"/>
    <property type="match status" value="1"/>
</dbReference>
<feature type="domain" description="Mechanosensitive ion channel inner membrane" evidence="10">
    <location>
        <begin position="364"/>
        <end position="697"/>
    </location>
</feature>
<proteinExistence type="inferred from homology"/>
<feature type="transmembrane region" description="Helical" evidence="8">
    <location>
        <begin position="405"/>
        <end position="425"/>
    </location>
</feature>
<reference evidence="12 13" key="1">
    <citation type="submission" date="2019-02" db="EMBL/GenBank/DDBJ databases">
        <title>Deep-cultivation of Planctomycetes and their phenomic and genomic characterization uncovers novel biology.</title>
        <authorList>
            <person name="Wiegand S."/>
            <person name="Jogler M."/>
            <person name="Boedeker C."/>
            <person name="Pinto D."/>
            <person name="Vollmers J."/>
            <person name="Rivas-Marin E."/>
            <person name="Kohn T."/>
            <person name="Peeters S.H."/>
            <person name="Heuer A."/>
            <person name="Rast P."/>
            <person name="Oberbeckmann S."/>
            <person name="Bunk B."/>
            <person name="Jeske O."/>
            <person name="Meyerdierks A."/>
            <person name="Storesund J.E."/>
            <person name="Kallscheuer N."/>
            <person name="Luecker S."/>
            <person name="Lage O.M."/>
            <person name="Pohl T."/>
            <person name="Merkel B.J."/>
            <person name="Hornburger P."/>
            <person name="Mueller R.-W."/>
            <person name="Bruemmer F."/>
            <person name="Labrenz M."/>
            <person name="Spormann A.M."/>
            <person name="Op den Camp H."/>
            <person name="Overmann J."/>
            <person name="Amann R."/>
            <person name="Jetten M.S.M."/>
            <person name="Mascher T."/>
            <person name="Medema M.H."/>
            <person name="Devos D.P."/>
            <person name="Kaster A.-K."/>
            <person name="Ovreas L."/>
            <person name="Rohde M."/>
            <person name="Galperin M.Y."/>
            <person name="Jogler C."/>
        </authorList>
    </citation>
    <scope>NUCLEOTIDE SEQUENCE [LARGE SCALE GENOMIC DNA]</scope>
    <source>
        <strain evidence="12 13">FF011L</strain>
    </source>
</reference>
<evidence type="ECO:0000256" key="1">
    <source>
        <dbReference type="ARBA" id="ARBA00004651"/>
    </source>
</evidence>
<gene>
    <name evidence="12" type="ORF">FF011L_31770</name>
</gene>
<evidence type="ECO:0000259" key="10">
    <source>
        <dbReference type="Pfam" id="PF12794"/>
    </source>
</evidence>
<keyword evidence="5 8" id="KW-1133">Transmembrane helix</keyword>
<feature type="region of interest" description="Disordered" evidence="7">
    <location>
        <begin position="969"/>
        <end position="1003"/>
    </location>
</feature>
<feature type="transmembrane region" description="Helical" evidence="8">
    <location>
        <begin position="727"/>
        <end position="747"/>
    </location>
</feature>
<dbReference type="InterPro" id="IPR023408">
    <property type="entry name" value="MscS_beta-dom_sf"/>
</dbReference>
<accession>A0A517MHN7</accession>
<feature type="transmembrane region" description="Helical" evidence="8">
    <location>
        <begin position="555"/>
        <end position="575"/>
    </location>
</feature>
<dbReference type="GO" id="GO:0008381">
    <property type="term" value="F:mechanosensitive monoatomic ion channel activity"/>
    <property type="evidence" value="ECO:0007669"/>
    <property type="project" value="UniProtKB-ARBA"/>
</dbReference>
<evidence type="ECO:0000256" key="7">
    <source>
        <dbReference type="SAM" id="MobiDB-lite"/>
    </source>
</evidence>
<evidence type="ECO:0000256" key="2">
    <source>
        <dbReference type="ARBA" id="ARBA00008017"/>
    </source>
</evidence>
<comment type="subcellular location">
    <subcellularLocation>
        <location evidence="1">Cell membrane</location>
        <topology evidence="1">Multi-pass membrane protein</topology>
    </subcellularLocation>
</comment>
<evidence type="ECO:0000256" key="4">
    <source>
        <dbReference type="ARBA" id="ARBA00022692"/>
    </source>
</evidence>
<keyword evidence="13" id="KW-1185">Reference proteome</keyword>
<dbReference type="GO" id="GO:0005886">
    <property type="term" value="C:plasma membrane"/>
    <property type="evidence" value="ECO:0007669"/>
    <property type="project" value="UniProtKB-SubCell"/>
</dbReference>
<feature type="transmembrane region" description="Helical" evidence="8">
    <location>
        <begin position="795"/>
        <end position="811"/>
    </location>
</feature>
<feature type="transmembrane region" description="Helical" evidence="8">
    <location>
        <begin position="768"/>
        <end position="789"/>
    </location>
</feature>
<dbReference type="EMBL" id="CP036262">
    <property type="protein sequence ID" value="QDS94398.1"/>
    <property type="molecule type" value="Genomic_DNA"/>
</dbReference>
<keyword evidence="6 8" id="KW-0472">Membrane</keyword>
<evidence type="ECO:0000256" key="8">
    <source>
        <dbReference type="SAM" id="Phobius"/>
    </source>
</evidence>
<protein>
    <submittedName>
        <fullName evidence="12">Putative MscS family protein.1</fullName>
    </submittedName>
</protein>
<evidence type="ECO:0000256" key="5">
    <source>
        <dbReference type="ARBA" id="ARBA00022989"/>
    </source>
</evidence>
<dbReference type="SUPFAM" id="SSF50182">
    <property type="entry name" value="Sm-like ribonucleoproteins"/>
    <property type="match status" value="1"/>
</dbReference>
<dbReference type="Gene3D" id="1.10.287.1260">
    <property type="match status" value="1"/>
</dbReference>
<dbReference type="InterPro" id="IPR006685">
    <property type="entry name" value="MscS_channel_2nd"/>
</dbReference>
<feature type="region of interest" description="Disordered" evidence="7">
    <location>
        <begin position="43"/>
        <end position="91"/>
    </location>
</feature>
<dbReference type="Pfam" id="PF21082">
    <property type="entry name" value="MS_channel_3rd"/>
    <property type="match status" value="1"/>
</dbReference>
<dbReference type="PANTHER" id="PTHR30347:SF1">
    <property type="entry name" value="MECHANOSENSITIVE CHANNEL MSCK"/>
    <property type="match status" value="1"/>
</dbReference>
<name>A0A517MHN7_9BACT</name>
<evidence type="ECO:0000256" key="3">
    <source>
        <dbReference type="ARBA" id="ARBA00022475"/>
    </source>
</evidence>
<dbReference type="AlphaFoldDB" id="A0A517MHN7"/>
<feature type="compositionally biased region" description="Polar residues" evidence="7">
    <location>
        <begin position="43"/>
        <end position="61"/>
    </location>
</feature>
<dbReference type="SUPFAM" id="SSF82689">
    <property type="entry name" value="Mechanosensitive channel protein MscS (YggB), C-terminal domain"/>
    <property type="match status" value="1"/>
</dbReference>
<dbReference type="InterPro" id="IPR052702">
    <property type="entry name" value="MscS-like_channel"/>
</dbReference>
<dbReference type="InterPro" id="IPR049278">
    <property type="entry name" value="MS_channel_C"/>
</dbReference>
<feature type="transmembrane region" description="Helical" evidence="8">
    <location>
        <begin position="515"/>
        <end position="535"/>
    </location>
</feature>
<evidence type="ECO:0000256" key="6">
    <source>
        <dbReference type="ARBA" id="ARBA00023136"/>
    </source>
</evidence>
<evidence type="ECO:0000313" key="12">
    <source>
        <dbReference type="EMBL" id="QDS94398.1"/>
    </source>
</evidence>
<dbReference type="InterPro" id="IPR011066">
    <property type="entry name" value="MscS_channel_C_sf"/>
</dbReference>
<feature type="transmembrane region" description="Helical" evidence="8">
    <location>
        <begin position="587"/>
        <end position="608"/>
    </location>
</feature>
<keyword evidence="4 8" id="KW-0812">Transmembrane</keyword>
<evidence type="ECO:0000259" key="9">
    <source>
        <dbReference type="Pfam" id="PF00924"/>
    </source>
</evidence>
<dbReference type="PANTHER" id="PTHR30347">
    <property type="entry name" value="POTASSIUM CHANNEL RELATED"/>
    <property type="match status" value="1"/>
</dbReference>
<sequence>MTPELVLVVVALIGVNAIPTSAQSPGFPRTFSNKTLEVPALETSPNRPTFRQANNQSSSRPSIFAKQPSPFERFESEESGPPSSPATTPILDTNLWDVQPNQSVPYGLDVIETARQSAEQFRRIAAASTPVAADIANENAAYADQWVALAESHRQLSARIHETNSKYNTTTKDLEDVQAKLTQYGLTPTVGMLLRHKKDQLDAWQVQDSQTFFAGQELQNLRQKQLELEIIPFDGSDPNAQARTIFAAAGLSTTAADQAAVVTQVETLLEQRSKWLQSLQQGYQDYRHKLGELDSTTAASIKLCTRYRDLIDSHITWIPSDEPLSTNDFRKISRGTAAMLDSRHSSNLGYSITRKWQGSPGLGISLLLGMLVILLLRWRAKSWLIGIGNGNEKVMRGATADTRKVAASFLTVFVAFTIPGIFYAFASWLGSGLVSEASLQASSAFYALSLVALLIELPRQLLRNHGYVDRHVDVQLPRRQRASMYLTLTGIGLALAAYGISLSGEIDHGLWRGSLARFAFIATMLLVTWTAHLGLRPNGGFLEPLVARFGGSVLYRIRIVFYLFGIGFPIAMIALSSLGYGFTAKVLITRAIFTLVGILVSVTLWGAIKILSATAWELLTGAPASTTAGAYDEDGQITMVQPSSAAASGLLNEHFLELKHHLAFLCQCALVVAAVVSFAWLWLDIFPNARMGNPVVWTVHDTVTQSTTNAAGQVISSNVLESTPITALHLLLAAGTLFVAFQLAKLLPALFDALVLQRVSFDEGMEHFSLVLGRCLLFGVGCFFAGSWIGIRWQTIQWLAVGLAIGLGFGLQDMVRNLFGGFIVLFEKPARLGDLITVGKVTGRVAAQKLRTTVLADDEGRELIVPNKNFVSEDVVNWLGAGRLNVIPIEVAVSREERPADICRTLQELVIEQPDVLLTPAPQATLICVGKRSQRIEVRAWIEEGQEPTAYRESLLRLVTRFLRERNLLSDDQPTQPDMPETSAARMRDPFRSKSQSTRRRSA</sequence>
<dbReference type="KEGG" id="rml:FF011L_31770"/>
<evidence type="ECO:0000259" key="11">
    <source>
        <dbReference type="Pfam" id="PF21082"/>
    </source>
</evidence>
<organism evidence="12 13">
    <name type="scientific">Roseimaritima multifibrata</name>
    <dbReference type="NCBI Taxonomy" id="1930274"/>
    <lineage>
        <taxon>Bacteria</taxon>
        <taxon>Pseudomonadati</taxon>
        <taxon>Planctomycetota</taxon>
        <taxon>Planctomycetia</taxon>
        <taxon>Pirellulales</taxon>
        <taxon>Pirellulaceae</taxon>
        <taxon>Roseimaritima</taxon>
    </lineage>
</organism>
<feature type="transmembrane region" description="Helical" evidence="8">
    <location>
        <begin position="662"/>
        <end position="683"/>
    </location>
</feature>
<keyword evidence="3" id="KW-1003">Cell membrane</keyword>
<dbReference type="Pfam" id="PF00924">
    <property type="entry name" value="MS_channel_2nd"/>
    <property type="match status" value="1"/>
</dbReference>
<dbReference type="InterPro" id="IPR010920">
    <property type="entry name" value="LSM_dom_sf"/>
</dbReference>
<comment type="similarity">
    <text evidence="2">Belongs to the MscS (TC 1.A.23) family.</text>
</comment>
<feature type="domain" description="Mechanosensitive ion channel MscS C-terminal" evidence="11">
    <location>
        <begin position="886"/>
        <end position="967"/>
    </location>
</feature>
<evidence type="ECO:0000313" key="13">
    <source>
        <dbReference type="Proteomes" id="UP000320672"/>
    </source>
</evidence>
<dbReference type="Proteomes" id="UP000320672">
    <property type="component" value="Chromosome"/>
</dbReference>
<feature type="domain" description="Mechanosensitive ion channel MscS" evidence="9">
    <location>
        <begin position="813"/>
        <end position="878"/>
    </location>
</feature>
<feature type="transmembrane region" description="Helical" evidence="8">
    <location>
        <begin position="485"/>
        <end position="503"/>
    </location>
</feature>
<dbReference type="InterPro" id="IPR025692">
    <property type="entry name" value="MscS_IM_dom1"/>
</dbReference>
<feature type="transmembrane region" description="Helical" evidence="8">
    <location>
        <begin position="356"/>
        <end position="376"/>
    </location>
</feature>
<dbReference type="Gene3D" id="2.30.30.60">
    <property type="match status" value="1"/>
</dbReference>